<accession>D0MFC5</accession>
<dbReference type="InterPro" id="IPR014048">
    <property type="entry name" value="MethylDNA_cys_MeTrfase_DNA-bd"/>
</dbReference>
<keyword evidence="2 9" id="KW-0489">Methyltransferase</keyword>
<keyword evidence="3 9" id="KW-0808">Transferase</keyword>
<dbReference type="Pfam" id="PF01035">
    <property type="entry name" value="DNA_binding_1"/>
    <property type="match status" value="1"/>
</dbReference>
<comment type="catalytic activity">
    <reaction evidence="1">
        <text>a 4-O-methyl-thymidine in DNA + L-cysteinyl-[protein] = a thymidine in DNA + S-methyl-L-cysteinyl-[protein]</text>
        <dbReference type="Rhea" id="RHEA:53428"/>
        <dbReference type="Rhea" id="RHEA-COMP:10131"/>
        <dbReference type="Rhea" id="RHEA-COMP:10132"/>
        <dbReference type="Rhea" id="RHEA-COMP:13555"/>
        <dbReference type="Rhea" id="RHEA-COMP:13556"/>
        <dbReference type="ChEBI" id="CHEBI:29950"/>
        <dbReference type="ChEBI" id="CHEBI:82612"/>
        <dbReference type="ChEBI" id="CHEBI:137386"/>
        <dbReference type="ChEBI" id="CHEBI:137387"/>
        <dbReference type="EC" id="2.1.1.63"/>
    </reaction>
</comment>
<dbReference type="EMBL" id="CP001807">
    <property type="protein sequence ID" value="ACY49381.1"/>
    <property type="molecule type" value="Genomic_DNA"/>
</dbReference>
<evidence type="ECO:0000256" key="1">
    <source>
        <dbReference type="ARBA" id="ARBA00001286"/>
    </source>
</evidence>
<dbReference type="InterPro" id="IPR036217">
    <property type="entry name" value="MethylDNA_cys_MeTrfase_DNAb"/>
</dbReference>
<dbReference type="KEGG" id="rmr:Rmar_2504"/>
<reference evidence="9 10" key="1">
    <citation type="journal article" date="2009" name="Stand. Genomic Sci.">
        <title>Complete genome sequence of Rhodothermus marinus type strain (R-10).</title>
        <authorList>
            <person name="Nolan M."/>
            <person name="Tindall B.J."/>
            <person name="Pomrenke H."/>
            <person name="Lapidus A."/>
            <person name="Copeland A."/>
            <person name="Glavina Del Rio T."/>
            <person name="Lucas S."/>
            <person name="Chen F."/>
            <person name="Tice H."/>
            <person name="Cheng J.F."/>
            <person name="Saunders E."/>
            <person name="Han C."/>
            <person name="Bruce D."/>
            <person name="Goodwin L."/>
            <person name="Chain P."/>
            <person name="Pitluck S."/>
            <person name="Ovchinikova G."/>
            <person name="Pati A."/>
            <person name="Ivanova N."/>
            <person name="Mavromatis K."/>
            <person name="Chen A."/>
            <person name="Palaniappan K."/>
            <person name="Land M."/>
            <person name="Hauser L."/>
            <person name="Chang Y.J."/>
            <person name="Jeffries C.D."/>
            <person name="Brettin T."/>
            <person name="Goker M."/>
            <person name="Bristow J."/>
            <person name="Eisen J.A."/>
            <person name="Markowitz V."/>
            <person name="Hugenholtz P."/>
            <person name="Kyrpides N.C."/>
            <person name="Klenk H.P."/>
            <person name="Detter J.C."/>
        </authorList>
    </citation>
    <scope>NUCLEOTIDE SEQUENCE [LARGE SCALE GENOMIC DNA]</scope>
    <source>
        <strain evidence="10">ATCC 43812 / DSM 4252 / R-10</strain>
    </source>
</reference>
<dbReference type="PROSITE" id="PS00374">
    <property type="entry name" value="MGMT"/>
    <property type="match status" value="1"/>
</dbReference>
<name>D0MFC5_RHOM4</name>
<organism evidence="9 10">
    <name type="scientific">Rhodothermus marinus (strain ATCC 43812 / DSM 4252 / R-10)</name>
    <name type="common">Rhodothermus obamensis</name>
    <dbReference type="NCBI Taxonomy" id="518766"/>
    <lineage>
        <taxon>Bacteria</taxon>
        <taxon>Pseudomonadati</taxon>
        <taxon>Rhodothermota</taxon>
        <taxon>Rhodothermia</taxon>
        <taxon>Rhodothermales</taxon>
        <taxon>Rhodothermaceae</taxon>
        <taxon>Rhodothermus</taxon>
    </lineage>
</organism>
<evidence type="ECO:0000256" key="7">
    <source>
        <dbReference type="SAM" id="MobiDB-lite"/>
    </source>
</evidence>
<comment type="catalytic activity">
    <reaction evidence="6">
        <text>a 6-O-methyl-2'-deoxyguanosine in DNA + L-cysteinyl-[protein] = S-methyl-L-cysteinyl-[protein] + a 2'-deoxyguanosine in DNA</text>
        <dbReference type="Rhea" id="RHEA:24000"/>
        <dbReference type="Rhea" id="RHEA-COMP:10131"/>
        <dbReference type="Rhea" id="RHEA-COMP:10132"/>
        <dbReference type="Rhea" id="RHEA-COMP:11367"/>
        <dbReference type="Rhea" id="RHEA-COMP:11368"/>
        <dbReference type="ChEBI" id="CHEBI:29950"/>
        <dbReference type="ChEBI" id="CHEBI:82612"/>
        <dbReference type="ChEBI" id="CHEBI:85445"/>
        <dbReference type="ChEBI" id="CHEBI:85448"/>
        <dbReference type="EC" id="2.1.1.63"/>
    </reaction>
</comment>
<dbReference type="PANTHER" id="PTHR42942:SF1">
    <property type="entry name" value="ALKYLTRANSFERASE-LIKE PROTEIN 1"/>
    <property type="match status" value="1"/>
</dbReference>
<keyword evidence="5" id="KW-0234">DNA repair</keyword>
<feature type="region of interest" description="Disordered" evidence="7">
    <location>
        <begin position="117"/>
        <end position="137"/>
    </location>
</feature>
<feature type="compositionally biased region" description="Polar residues" evidence="7">
    <location>
        <begin position="127"/>
        <end position="137"/>
    </location>
</feature>
<dbReference type="NCBIfam" id="TIGR00589">
    <property type="entry name" value="ogt"/>
    <property type="match status" value="1"/>
</dbReference>
<dbReference type="GO" id="GO:0032259">
    <property type="term" value="P:methylation"/>
    <property type="evidence" value="ECO:0007669"/>
    <property type="project" value="UniProtKB-KW"/>
</dbReference>
<dbReference type="RefSeq" id="WP_012844991.1">
    <property type="nucleotide sequence ID" value="NC_013501.1"/>
</dbReference>
<dbReference type="PANTHER" id="PTHR42942">
    <property type="entry name" value="6-O-METHYLGUANINE DNA METHYLTRANSFERASE"/>
    <property type="match status" value="1"/>
</dbReference>
<evidence type="ECO:0000256" key="6">
    <source>
        <dbReference type="ARBA" id="ARBA00049348"/>
    </source>
</evidence>
<keyword evidence="10" id="KW-1185">Reference proteome</keyword>
<evidence type="ECO:0000256" key="4">
    <source>
        <dbReference type="ARBA" id="ARBA00022763"/>
    </source>
</evidence>
<sequence>MKRRRNARTTKRTDQGDFFERVWEVVARIPPGRVTTYGHIAEYLGTRSAARTVGWALNAAAGSDLPCHRVVNRRGELTGRMHFEGPFVMEERLRSEGVTFTEDGRVDLSRHLWIPGEEEDHGRAAQVGTTTRSSGTR</sequence>
<dbReference type="InterPro" id="IPR036388">
    <property type="entry name" value="WH-like_DNA-bd_sf"/>
</dbReference>
<dbReference type="HOGENOM" id="CLU_000445_52_5_10"/>
<dbReference type="STRING" id="518766.Rmar_2504"/>
<evidence type="ECO:0000259" key="8">
    <source>
        <dbReference type="Pfam" id="PF01035"/>
    </source>
</evidence>
<dbReference type="GO" id="GO:0003908">
    <property type="term" value="F:methylated-DNA-[protein]-cysteine S-methyltransferase activity"/>
    <property type="evidence" value="ECO:0007669"/>
    <property type="project" value="UniProtKB-EC"/>
</dbReference>
<dbReference type="SUPFAM" id="SSF46767">
    <property type="entry name" value="Methylated DNA-protein cysteine methyltransferase, C-terminal domain"/>
    <property type="match status" value="1"/>
</dbReference>
<dbReference type="AlphaFoldDB" id="D0MFC5"/>
<dbReference type="Proteomes" id="UP000002221">
    <property type="component" value="Chromosome"/>
</dbReference>
<dbReference type="InterPro" id="IPR001497">
    <property type="entry name" value="MethylDNA_cys_MeTrfase_AS"/>
</dbReference>
<dbReference type="OrthoDB" id="9132167at2"/>
<dbReference type="InterPro" id="IPR052520">
    <property type="entry name" value="ATL_DNA_repair"/>
</dbReference>
<dbReference type="CDD" id="cd06445">
    <property type="entry name" value="ATase"/>
    <property type="match status" value="1"/>
</dbReference>
<dbReference type="GO" id="GO:0006281">
    <property type="term" value="P:DNA repair"/>
    <property type="evidence" value="ECO:0007669"/>
    <property type="project" value="UniProtKB-KW"/>
</dbReference>
<evidence type="ECO:0000256" key="3">
    <source>
        <dbReference type="ARBA" id="ARBA00022679"/>
    </source>
</evidence>
<proteinExistence type="predicted"/>
<evidence type="ECO:0000313" key="10">
    <source>
        <dbReference type="Proteomes" id="UP000002221"/>
    </source>
</evidence>
<protein>
    <submittedName>
        <fullName evidence="9">Methylated-DNA/protein-cysteinemethyltransferase</fullName>
    </submittedName>
</protein>
<evidence type="ECO:0000313" key="9">
    <source>
        <dbReference type="EMBL" id="ACY49381.1"/>
    </source>
</evidence>
<feature type="domain" description="Methylated-DNA-[protein]-cysteine S-methyltransferase DNA binding" evidence="8">
    <location>
        <begin position="17"/>
        <end position="98"/>
    </location>
</feature>
<evidence type="ECO:0000256" key="2">
    <source>
        <dbReference type="ARBA" id="ARBA00022603"/>
    </source>
</evidence>
<gene>
    <name evidence="9" type="ordered locus">Rmar_2504</name>
</gene>
<dbReference type="eggNOG" id="COG3695">
    <property type="taxonomic scope" value="Bacteria"/>
</dbReference>
<keyword evidence="4" id="KW-0227">DNA damage</keyword>
<evidence type="ECO:0000256" key="5">
    <source>
        <dbReference type="ARBA" id="ARBA00023204"/>
    </source>
</evidence>
<dbReference type="Gene3D" id="1.10.10.10">
    <property type="entry name" value="Winged helix-like DNA-binding domain superfamily/Winged helix DNA-binding domain"/>
    <property type="match status" value="1"/>
</dbReference>